<dbReference type="Proteomes" id="UP000053584">
    <property type="component" value="Unassembled WGS sequence"/>
</dbReference>
<evidence type="ECO:0000256" key="1">
    <source>
        <dbReference type="SAM" id="SignalP"/>
    </source>
</evidence>
<organism evidence="2 3">
    <name type="scientific">Struthio camelus australis</name>
    <dbReference type="NCBI Taxonomy" id="441894"/>
    <lineage>
        <taxon>Eukaryota</taxon>
        <taxon>Metazoa</taxon>
        <taxon>Chordata</taxon>
        <taxon>Craniata</taxon>
        <taxon>Vertebrata</taxon>
        <taxon>Euteleostomi</taxon>
        <taxon>Archelosauria</taxon>
        <taxon>Archosauria</taxon>
        <taxon>Dinosauria</taxon>
        <taxon>Saurischia</taxon>
        <taxon>Theropoda</taxon>
        <taxon>Coelurosauria</taxon>
        <taxon>Aves</taxon>
        <taxon>Palaeognathae</taxon>
        <taxon>Struthioniformes</taxon>
        <taxon>Struthionidae</taxon>
        <taxon>Struthio</taxon>
    </lineage>
</organism>
<sequence>VVVVVVVLLLLVLTEVEVLVGGNGHPDDEEHHLAKAELVVLVGVQVLEDLVNGDLVLHMLQRKGQ</sequence>
<keyword evidence="1" id="KW-0732">Signal</keyword>
<dbReference type="EMBL" id="KL206387">
    <property type="protein sequence ID" value="KFV81936.1"/>
    <property type="molecule type" value="Genomic_DNA"/>
</dbReference>
<protein>
    <submittedName>
        <fullName evidence="2">Uncharacterized protein</fullName>
    </submittedName>
</protein>
<evidence type="ECO:0000313" key="2">
    <source>
        <dbReference type="EMBL" id="KFV81936.1"/>
    </source>
</evidence>
<keyword evidence="3" id="KW-1185">Reference proteome</keyword>
<feature type="non-terminal residue" evidence="2">
    <location>
        <position position="65"/>
    </location>
</feature>
<feature type="non-terminal residue" evidence="2">
    <location>
        <position position="1"/>
    </location>
</feature>
<feature type="signal peptide" evidence="1">
    <location>
        <begin position="1"/>
        <end position="18"/>
    </location>
</feature>
<reference evidence="2 3" key="1">
    <citation type="submission" date="2014-04" db="EMBL/GenBank/DDBJ databases">
        <title>Genome evolution of avian class.</title>
        <authorList>
            <person name="Zhang G."/>
            <person name="Li C."/>
        </authorList>
    </citation>
    <scope>NUCLEOTIDE SEQUENCE [LARGE SCALE GENOMIC DNA]</scope>
    <source>
        <strain evidence="2">BGI_N308</strain>
    </source>
</reference>
<name>A0A093HJP5_STRCA</name>
<gene>
    <name evidence="2" type="ORF">N308_01116</name>
</gene>
<proteinExistence type="predicted"/>
<feature type="chain" id="PRO_5001886901" evidence="1">
    <location>
        <begin position="19"/>
        <end position="65"/>
    </location>
</feature>
<accession>A0A093HJP5</accession>
<dbReference type="AlphaFoldDB" id="A0A093HJP5"/>
<evidence type="ECO:0000313" key="3">
    <source>
        <dbReference type="Proteomes" id="UP000053584"/>
    </source>
</evidence>